<evidence type="ECO:0000313" key="2">
    <source>
        <dbReference type="Proteomes" id="UP000004903"/>
    </source>
</evidence>
<organism evidence="1 2">
    <name type="scientific">Salmonella enterica subsp. enterica serovar Rubislaw str. A4-653</name>
    <dbReference type="NCBI Taxonomy" id="913081"/>
    <lineage>
        <taxon>Bacteria</taxon>
        <taxon>Pseudomonadati</taxon>
        <taxon>Pseudomonadota</taxon>
        <taxon>Gammaproteobacteria</taxon>
        <taxon>Enterobacterales</taxon>
        <taxon>Enterobacteriaceae</taxon>
        <taxon>Salmonella</taxon>
    </lineage>
</organism>
<evidence type="ECO:0000313" key="1">
    <source>
        <dbReference type="EMBL" id="EHC76582.1"/>
    </source>
</evidence>
<dbReference type="EMBL" id="AFCT01002393">
    <property type="protein sequence ID" value="EHC76582.1"/>
    <property type="molecule type" value="Genomic_DNA"/>
</dbReference>
<proteinExistence type="predicted"/>
<feature type="non-terminal residue" evidence="1">
    <location>
        <position position="42"/>
    </location>
</feature>
<reference evidence="1 2" key="1">
    <citation type="journal article" date="2011" name="BMC Genomics">
        <title>Genome sequencing reveals diversification of virulence factor content and possible host adaptation in distinct subpopulations of Salmonella enterica.</title>
        <authorList>
            <person name="den Bakker H.C."/>
            <person name="Moreno Switt A.I."/>
            <person name="Govoni G."/>
            <person name="Cummings C.A."/>
            <person name="Ranieri M.L."/>
            <person name="Degoricija L."/>
            <person name="Hoelzer K."/>
            <person name="Rodriguez-Rivera L.D."/>
            <person name="Brown S."/>
            <person name="Bolchacova E."/>
            <person name="Furtado M.R."/>
            <person name="Wiedmann M."/>
        </authorList>
    </citation>
    <scope>NUCLEOTIDE SEQUENCE [LARGE SCALE GENOMIC DNA]</scope>
    <source>
        <strain evidence="1 2">A4-653</strain>
    </source>
</reference>
<dbReference type="AlphaFoldDB" id="G5QTR3"/>
<sequence length="42" mass="4940">MHKGVWCNIGMHKGVWQRSVEITPETFYSNIDRILHQAGRDK</sequence>
<comment type="caution">
    <text evidence="1">The sequence shown here is derived from an EMBL/GenBank/DDBJ whole genome shotgun (WGS) entry which is preliminary data.</text>
</comment>
<protein>
    <submittedName>
        <fullName evidence="1">Uncharacterized protein</fullName>
    </submittedName>
</protein>
<dbReference type="Proteomes" id="UP000004903">
    <property type="component" value="Unassembled WGS sequence"/>
</dbReference>
<accession>G5QTR3</accession>
<name>G5QTR3_SALRU</name>
<gene>
    <name evidence="1" type="ORF">LTSERUB_6680</name>
</gene>